<dbReference type="InParanoid" id="A0A259TXC4"/>
<dbReference type="AlphaFoldDB" id="A0A259TXC4"/>
<comment type="caution">
    <text evidence="1">The sequence shown here is derived from an EMBL/GenBank/DDBJ whole genome shotgun (WGS) entry which is preliminary data.</text>
</comment>
<gene>
    <name evidence="1" type="ORF">BSZ36_05135</name>
</gene>
<dbReference type="RefSeq" id="WP_094546642.1">
    <property type="nucleotide sequence ID" value="NZ_MQWB01000001.1"/>
</dbReference>
<evidence type="ECO:0000313" key="1">
    <source>
        <dbReference type="EMBL" id="OZC02413.1"/>
    </source>
</evidence>
<evidence type="ECO:0000313" key="2">
    <source>
        <dbReference type="Proteomes" id="UP000216446"/>
    </source>
</evidence>
<reference evidence="1 2" key="1">
    <citation type="submission" date="2016-11" db="EMBL/GenBank/DDBJ databases">
        <title>Study of marine rhodopsin-containing bacteria.</title>
        <authorList>
            <person name="Yoshizawa S."/>
            <person name="Kumagai Y."/>
            <person name="Kogure K."/>
        </authorList>
    </citation>
    <scope>NUCLEOTIDE SEQUENCE [LARGE SCALE GENOMIC DNA]</scope>
    <source>
        <strain evidence="1 2">SG-29</strain>
    </source>
</reference>
<keyword evidence="2" id="KW-1185">Reference proteome</keyword>
<sequence length="75" mass="8436">MPRLRARLDTLERLSRTPEASGASLASALARVRTWTPEAQREAYDALLTDTPRPDWLPHLSAGQLAEYYSRLARA</sequence>
<protein>
    <submittedName>
        <fullName evidence="1">Uncharacterized protein</fullName>
    </submittedName>
</protein>
<proteinExistence type="predicted"/>
<accession>A0A259TXC4</accession>
<dbReference type="EMBL" id="MQWB01000001">
    <property type="protein sequence ID" value="OZC02413.1"/>
    <property type="molecule type" value="Genomic_DNA"/>
</dbReference>
<name>A0A259TXC4_9BACT</name>
<organism evidence="1 2">
    <name type="scientific">Rubricoccus marinus</name>
    <dbReference type="NCBI Taxonomy" id="716817"/>
    <lineage>
        <taxon>Bacteria</taxon>
        <taxon>Pseudomonadati</taxon>
        <taxon>Rhodothermota</taxon>
        <taxon>Rhodothermia</taxon>
        <taxon>Rhodothermales</taxon>
        <taxon>Rubricoccaceae</taxon>
        <taxon>Rubricoccus</taxon>
    </lineage>
</organism>
<dbReference type="Proteomes" id="UP000216446">
    <property type="component" value="Unassembled WGS sequence"/>
</dbReference>